<feature type="domain" description="D-isomer specific 2-hydroxyacid dehydrogenase catalytic" evidence="5">
    <location>
        <begin position="11"/>
        <end position="314"/>
    </location>
</feature>
<dbReference type="SUPFAM" id="SSF52283">
    <property type="entry name" value="Formate/glycerate dehydrogenase catalytic domain-like"/>
    <property type="match status" value="1"/>
</dbReference>
<dbReference type="PANTHER" id="PTHR42789">
    <property type="entry name" value="D-ISOMER SPECIFIC 2-HYDROXYACID DEHYDROGENASE FAMILY PROTEIN (AFU_ORTHOLOGUE AFUA_6G10090)"/>
    <property type="match status" value="1"/>
</dbReference>
<comment type="similarity">
    <text evidence="1 4">Belongs to the D-isomer specific 2-hydroxyacid dehydrogenase family.</text>
</comment>
<dbReference type="PANTHER" id="PTHR42789:SF1">
    <property type="entry name" value="D-ISOMER SPECIFIC 2-HYDROXYACID DEHYDROGENASE FAMILY PROTEIN (AFU_ORTHOLOGUE AFUA_6G10090)"/>
    <property type="match status" value="1"/>
</dbReference>
<dbReference type="Pfam" id="PF02826">
    <property type="entry name" value="2-Hacid_dh_C"/>
    <property type="match status" value="1"/>
</dbReference>
<evidence type="ECO:0000256" key="1">
    <source>
        <dbReference type="ARBA" id="ARBA00005854"/>
    </source>
</evidence>
<organism evidence="7 8">
    <name type="scientific">Clostridium neonatale</name>
    <dbReference type="NCBI Taxonomy" id="137838"/>
    <lineage>
        <taxon>Bacteria</taxon>
        <taxon>Bacillati</taxon>
        <taxon>Bacillota</taxon>
        <taxon>Clostridia</taxon>
        <taxon>Eubacteriales</taxon>
        <taxon>Clostridiaceae</taxon>
        <taxon>Clostridium</taxon>
    </lineage>
</organism>
<dbReference type="OrthoDB" id="9805416at2"/>
<evidence type="ECO:0000256" key="3">
    <source>
        <dbReference type="ARBA" id="ARBA00023027"/>
    </source>
</evidence>
<name>A0A2A7MHL2_9CLOT</name>
<gene>
    <name evidence="7" type="ORF">CQ394_04645</name>
</gene>
<dbReference type="Gene3D" id="3.40.50.720">
    <property type="entry name" value="NAD(P)-binding Rossmann-like Domain"/>
    <property type="match status" value="2"/>
</dbReference>
<accession>A0A2A7MHL2</accession>
<evidence type="ECO:0000259" key="6">
    <source>
        <dbReference type="Pfam" id="PF02826"/>
    </source>
</evidence>
<keyword evidence="3" id="KW-0520">NAD</keyword>
<dbReference type="EMBL" id="PDCJ01000001">
    <property type="protein sequence ID" value="PEG31017.1"/>
    <property type="molecule type" value="Genomic_DNA"/>
</dbReference>
<dbReference type="InterPro" id="IPR006139">
    <property type="entry name" value="D-isomer_2_OHA_DH_cat_dom"/>
</dbReference>
<dbReference type="Proteomes" id="UP000220840">
    <property type="component" value="Unassembled WGS sequence"/>
</dbReference>
<dbReference type="RefSeq" id="WP_058295181.1">
    <property type="nucleotide sequence ID" value="NZ_CAMRXJ010000044.1"/>
</dbReference>
<keyword evidence="8" id="KW-1185">Reference proteome</keyword>
<feature type="domain" description="D-isomer specific 2-hydroxyacid dehydrogenase NAD-binding" evidence="6">
    <location>
        <begin position="106"/>
        <end position="282"/>
    </location>
</feature>
<dbReference type="SUPFAM" id="SSF51735">
    <property type="entry name" value="NAD(P)-binding Rossmann-fold domains"/>
    <property type="match status" value="1"/>
</dbReference>
<reference evidence="7 8" key="1">
    <citation type="submission" date="2017-10" db="EMBL/GenBank/DDBJ databases">
        <title>Effective Description of Clostridium neonatale sp. nov. linked to necrotizing enterocolitis in neonates and a clarification of species assignable to the genus Clostridium (Prazmowski 1880) emend. Lawson and Rainey 2016.</title>
        <authorList>
            <person name="Bernard K."/>
            <person name="Burdz T."/>
            <person name="Wiebe D."/>
            <person name="Balcewich B."/>
            <person name="Alfa M."/>
            <person name="Bernier A.-M."/>
        </authorList>
    </citation>
    <scope>NUCLEOTIDE SEQUENCE [LARGE SCALE GENOMIC DNA]</scope>
    <source>
        <strain evidence="7 8">LCDC99A005</strain>
    </source>
</reference>
<dbReference type="InterPro" id="IPR029753">
    <property type="entry name" value="D-isomer_DH_CS"/>
</dbReference>
<dbReference type="InterPro" id="IPR006140">
    <property type="entry name" value="D-isomer_DH_NAD-bd"/>
</dbReference>
<dbReference type="PROSITE" id="PS00670">
    <property type="entry name" value="D_2_HYDROXYACID_DH_2"/>
    <property type="match status" value="1"/>
</dbReference>
<keyword evidence="2 4" id="KW-0560">Oxidoreductase</keyword>
<dbReference type="CDD" id="cd12173">
    <property type="entry name" value="PGDH_4"/>
    <property type="match status" value="1"/>
</dbReference>
<dbReference type="InterPro" id="IPR036291">
    <property type="entry name" value="NAD(P)-bd_dom_sf"/>
</dbReference>
<evidence type="ECO:0000259" key="5">
    <source>
        <dbReference type="Pfam" id="PF00389"/>
    </source>
</evidence>
<evidence type="ECO:0000256" key="4">
    <source>
        <dbReference type="RuleBase" id="RU003719"/>
    </source>
</evidence>
<protein>
    <submittedName>
        <fullName evidence="7">3-phosphoglycerate dehydrogenase</fullName>
    </submittedName>
</protein>
<dbReference type="AlphaFoldDB" id="A0A2A7MHL2"/>
<proteinExistence type="inferred from homology"/>
<dbReference type="GO" id="GO:0016616">
    <property type="term" value="F:oxidoreductase activity, acting on the CH-OH group of donors, NAD or NADP as acceptor"/>
    <property type="evidence" value="ECO:0007669"/>
    <property type="project" value="InterPro"/>
</dbReference>
<evidence type="ECO:0000313" key="8">
    <source>
        <dbReference type="Proteomes" id="UP000220840"/>
    </source>
</evidence>
<dbReference type="GO" id="GO:0051287">
    <property type="term" value="F:NAD binding"/>
    <property type="evidence" value="ECO:0007669"/>
    <property type="project" value="InterPro"/>
</dbReference>
<comment type="caution">
    <text evidence="7">The sequence shown here is derived from an EMBL/GenBank/DDBJ whole genome shotgun (WGS) entry which is preliminary data.</text>
</comment>
<dbReference type="InterPro" id="IPR050857">
    <property type="entry name" value="D-2-hydroxyacid_DH"/>
</dbReference>
<evidence type="ECO:0000313" key="7">
    <source>
        <dbReference type="EMBL" id="PEG31017.1"/>
    </source>
</evidence>
<evidence type="ECO:0000256" key="2">
    <source>
        <dbReference type="ARBA" id="ARBA00023002"/>
    </source>
</evidence>
<sequence>MPFKVLLPQDMDSSGKDLLIKNNIEIKMGTGIDEKILIREIEDCDGVITRTAIITENVIKASKKLKVIAKHGVGVDMIDVDFATKMGIKVVNAGDSNKLSVAEYTIGLIIALAKNYFIYDSELRKGNFEIRNIKGMDLEGKTLGLIGFGKIGQLVAKKASLGLGMKILVYKRKVGNKKVIDGIEFTEELNHVLKNADFLSLHIPYTKDTKKLIGKNEISLMKKEAFLINTARGEVIDNDALADALECRKIAGAAIDVFENEIPTVDNKLFKLENVIVTDHAAAFSNEALQRMSYEAAMGVVEVLNEDKVTYLVNKI</sequence>
<dbReference type="FunFam" id="3.40.50.720:FF:000203">
    <property type="entry name" value="D-3-phosphoglycerate dehydrogenase (SerA)"/>
    <property type="match status" value="1"/>
</dbReference>
<dbReference type="STRING" id="137838.GCA_001458595_02395"/>
<dbReference type="Pfam" id="PF00389">
    <property type="entry name" value="2-Hacid_dh"/>
    <property type="match status" value="1"/>
</dbReference>